<feature type="domain" description="Glycosyl transferase family 1" evidence="2">
    <location>
        <begin position="164"/>
        <end position="321"/>
    </location>
</feature>
<name>A0A1F5H6H1_9BACT</name>
<dbReference type="Pfam" id="PF00534">
    <property type="entry name" value="Glycos_transf_1"/>
    <property type="match status" value="1"/>
</dbReference>
<dbReference type="CDD" id="cd03809">
    <property type="entry name" value="GT4_MtfB-like"/>
    <property type="match status" value="1"/>
</dbReference>
<organism evidence="4 5">
    <name type="scientific">Candidatus Curtissbacteria bacterium RIFCSPLOWO2_01_FULL_42_50</name>
    <dbReference type="NCBI Taxonomy" id="1797730"/>
    <lineage>
        <taxon>Bacteria</taxon>
        <taxon>Candidatus Curtissiibacteriota</taxon>
    </lineage>
</organism>
<evidence type="ECO:0000259" key="3">
    <source>
        <dbReference type="Pfam" id="PF13439"/>
    </source>
</evidence>
<evidence type="ECO:0000259" key="2">
    <source>
        <dbReference type="Pfam" id="PF00534"/>
    </source>
</evidence>
<dbReference type="InterPro" id="IPR028098">
    <property type="entry name" value="Glyco_trans_4-like_N"/>
</dbReference>
<dbReference type="Gene3D" id="3.40.50.2000">
    <property type="entry name" value="Glycogen Phosphorylase B"/>
    <property type="match status" value="2"/>
</dbReference>
<dbReference type="GO" id="GO:0016757">
    <property type="term" value="F:glycosyltransferase activity"/>
    <property type="evidence" value="ECO:0007669"/>
    <property type="project" value="InterPro"/>
</dbReference>
<evidence type="ECO:0000256" key="1">
    <source>
        <dbReference type="ARBA" id="ARBA00022679"/>
    </source>
</evidence>
<feature type="domain" description="Glycosyltransferase subfamily 4-like N-terminal" evidence="3">
    <location>
        <begin position="51"/>
        <end position="139"/>
    </location>
</feature>
<reference evidence="4 5" key="1">
    <citation type="journal article" date="2016" name="Nat. Commun.">
        <title>Thousands of microbial genomes shed light on interconnected biogeochemical processes in an aquifer system.</title>
        <authorList>
            <person name="Anantharaman K."/>
            <person name="Brown C.T."/>
            <person name="Hug L.A."/>
            <person name="Sharon I."/>
            <person name="Castelle C.J."/>
            <person name="Probst A.J."/>
            <person name="Thomas B.C."/>
            <person name="Singh A."/>
            <person name="Wilkins M.J."/>
            <person name="Karaoz U."/>
            <person name="Brodie E.L."/>
            <person name="Williams K.H."/>
            <person name="Hubbard S.S."/>
            <person name="Banfield J.F."/>
        </authorList>
    </citation>
    <scope>NUCLEOTIDE SEQUENCE [LARGE SCALE GENOMIC DNA]</scope>
</reference>
<dbReference type="SUPFAM" id="SSF53756">
    <property type="entry name" value="UDP-Glycosyltransferase/glycogen phosphorylase"/>
    <property type="match status" value="1"/>
</dbReference>
<keyword evidence="1" id="KW-0808">Transferase</keyword>
<evidence type="ECO:0000313" key="5">
    <source>
        <dbReference type="Proteomes" id="UP000177039"/>
    </source>
</evidence>
<dbReference type="Proteomes" id="UP000177039">
    <property type="component" value="Unassembled WGS sequence"/>
</dbReference>
<sequence>MKVAIDISPVKSGHRVRGIGNYTKNLIEEFRRKNRSLEFIFFEDPNSPPPADIIHYPYFDLFTHSLPNRKTSGRVVTIHDVIPLIFPNHFPAGLRGYINLFFQKAALKSVDAVICDSMTSARDVASLLSFPEEKIHVVYLAPQSKFRKIKNGRNLVKIAQKHHLPKNFVLYVGDVNWNKNIQNLLEAVSIAKVNLVMVGKALIDPNLLQTKEINQLIKKLHLQNKITKTGYTSQDDLIAVYNLADLTVLPSFYEGFGLPVLESMNCATPVVCSNIAPLTEITDSAAVLCDPVDPKDIADKILLVLNLSNQERNRLSQKSQKHASKFTWQKVATETIKVYQEVAE</sequence>
<dbReference type="EMBL" id="MFBT01000012">
    <property type="protein sequence ID" value="OGD99624.1"/>
    <property type="molecule type" value="Genomic_DNA"/>
</dbReference>
<evidence type="ECO:0008006" key="6">
    <source>
        <dbReference type="Google" id="ProtNLM"/>
    </source>
</evidence>
<dbReference type="PANTHER" id="PTHR46401:SF2">
    <property type="entry name" value="GLYCOSYLTRANSFERASE WBBK-RELATED"/>
    <property type="match status" value="1"/>
</dbReference>
<proteinExistence type="predicted"/>
<dbReference type="PANTHER" id="PTHR46401">
    <property type="entry name" value="GLYCOSYLTRANSFERASE WBBK-RELATED"/>
    <property type="match status" value="1"/>
</dbReference>
<accession>A0A1F5H6H1</accession>
<evidence type="ECO:0000313" key="4">
    <source>
        <dbReference type="EMBL" id="OGD99624.1"/>
    </source>
</evidence>
<dbReference type="Pfam" id="PF13439">
    <property type="entry name" value="Glyco_transf_4"/>
    <property type="match status" value="1"/>
</dbReference>
<comment type="caution">
    <text evidence="4">The sequence shown here is derived from an EMBL/GenBank/DDBJ whole genome shotgun (WGS) entry which is preliminary data.</text>
</comment>
<dbReference type="InterPro" id="IPR001296">
    <property type="entry name" value="Glyco_trans_1"/>
</dbReference>
<gene>
    <name evidence="4" type="ORF">A3B54_02970</name>
</gene>
<protein>
    <recommendedName>
        <fullName evidence="6">Glycosyl transferase family 1 domain-containing protein</fullName>
    </recommendedName>
</protein>
<dbReference type="AlphaFoldDB" id="A0A1F5H6H1"/>